<dbReference type="STRING" id="847.BRW83_1137"/>
<dbReference type="Proteomes" id="UP000005089">
    <property type="component" value="Unassembled WGS sequence"/>
</dbReference>
<organism evidence="2 3">
    <name type="scientific">Oxalobacter formigenes OXCC13</name>
    <dbReference type="NCBI Taxonomy" id="556269"/>
    <lineage>
        <taxon>Bacteria</taxon>
        <taxon>Pseudomonadati</taxon>
        <taxon>Pseudomonadota</taxon>
        <taxon>Betaproteobacteria</taxon>
        <taxon>Burkholderiales</taxon>
        <taxon>Oxalobacteraceae</taxon>
        <taxon>Oxalobacter</taxon>
    </lineage>
</organism>
<protein>
    <recommendedName>
        <fullName evidence="4">DUF1275 domain-containing protein</fullName>
    </recommendedName>
</protein>
<dbReference type="RefSeq" id="WP_005880804.1">
    <property type="nucleotide sequence ID" value="NZ_CP019430.1"/>
</dbReference>
<accession>C3X9V6</accession>
<dbReference type="PANTHER" id="PTHR37314:SF4">
    <property type="entry name" value="UPF0700 TRANSMEMBRANE PROTEIN YOAK"/>
    <property type="match status" value="1"/>
</dbReference>
<proteinExistence type="predicted"/>
<evidence type="ECO:0000313" key="2">
    <source>
        <dbReference type="EMBL" id="EEO29982.1"/>
    </source>
</evidence>
<evidence type="ECO:0000313" key="3">
    <source>
        <dbReference type="Proteomes" id="UP000005089"/>
    </source>
</evidence>
<gene>
    <name evidence="2" type="ORF">OFBG_01010</name>
</gene>
<evidence type="ECO:0008006" key="4">
    <source>
        <dbReference type="Google" id="ProtNLM"/>
    </source>
</evidence>
<dbReference type="InterPro" id="IPR010699">
    <property type="entry name" value="DUF1275"/>
</dbReference>
<dbReference type="AlphaFoldDB" id="C3X9V6"/>
<dbReference type="EMBL" id="GG658170">
    <property type="protein sequence ID" value="EEO29982.1"/>
    <property type="molecule type" value="Genomic_DNA"/>
</dbReference>
<dbReference type="eggNOG" id="COG3619">
    <property type="taxonomic scope" value="Bacteria"/>
</dbReference>
<keyword evidence="1" id="KW-0472">Membrane</keyword>
<dbReference type="PANTHER" id="PTHR37314">
    <property type="entry name" value="SLR0142 PROTEIN"/>
    <property type="match status" value="1"/>
</dbReference>
<dbReference type="OrthoDB" id="9093300at2"/>
<dbReference type="GeneID" id="77135024"/>
<feature type="transmembrane region" description="Helical" evidence="1">
    <location>
        <begin position="74"/>
        <end position="94"/>
    </location>
</feature>
<reference evidence="2 3" key="1">
    <citation type="submission" date="2009-02" db="EMBL/GenBank/DDBJ databases">
        <title>The Genome Sequence of Oxalobacter formigenes OXCC13.</title>
        <authorList>
            <consortium name="The Broad Institute Genome Sequencing Platform"/>
            <person name="Ward D."/>
            <person name="Young S.K."/>
            <person name="Kodira C.D."/>
            <person name="Zeng Q."/>
            <person name="Koehrsen M."/>
            <person name="Alvarado L."/>
            <person name="Berlin A."/>
            <person name="Borenstein D."/>
            <person name="Chen Z."/>
            <person name="Engels R."/>
            <person name="Freedman E."/>
            <person name="Gellesch M."/>
            <person name="Goldberg J."/>
            <person name="Griggs A."/>
            <person name="Gujja S."/>
            <person name="Heiman D."/>
            <person name="Hepburn T."/>
            <person name="Howarth C."/>
            <person name="Jen D."/>
            <person name="Larson L."/>
            <person name="Lewis B."/>
            <person name="Mehta T."/>
            <person name="Park D."/>
            <person name="Pearson M."/>
            <person name="Roberts A."/>
            <person name="Saif S."/>
            <person name="Shea T."/>
            <person name="Shenoy N."/>
            <person name="Sisk P."/>
            <person name="Stolte C."/>
            <person name="Sykes S."/>
            <person name="Walk T."/>
            <person name="White J."/>
            <person name="Yandava C."/>
            <person name="Allison M.J."/>
            <person name="Lander E."/>
            <person name="Nusbaum C."/>
            <person name="Galagan J."/>
            <person name="Birren B."/>
        </authorList>
    </citation>
    <scope>NUCLEOTIDE SEQUENCE [LARGE SCALE GENOMIC DNA]</scope>
    <source>
        <strain evidence="2 3">OXCC13</strain>
    </source>
</reference>
<feature type="transmembrane region" description="Helical" evidence="1">
    <location>
        <begin position="26"/>
        <end position="45"/>
    </location>
</feature>
<keyword evidence="1" id="KW-0812">Transmembrane</keyword>
<dbReference type="Pfam" id="PF06912">
    <property type="entry name" value="DUF1275"/>
    <property type="match status" value="1"/>
</dbReference>
<feature type="transmembrane region" description="Helical" evidence="1">
    <location>
        <begin position="198"/>
        <end position="231"/>
    </location>
</feature>
<name>C3X9V6_OXAFO</name>
<evidence type="ECO:0000256" key="1">
    <source>
        <dbReference type="SAM" id="Phobius"/>
    </source>
</evidence>
<keyword evidence="3" id="KW-1185">Reference proteome</keyword>
<sequence length="242" mass="26089">MEPGKKAENRIGYQSIPQTDSLGRNIFYVIALTIVAGFVEVTGYMDCEGLYASIMTGNTVQLGMNFTHAEWVKFGLVGYAIALFFVACSIASLIRRHLANPLMELVIMSGVLSLACLVRLDPSLNLVLELPLLSLALAMQGETIARFGGVSLQTLVVTNNIVKFSDAFTGRFISRRFLEKTGQKVPTLPEAVLPGISWLTYSVAAAIAALANSLTPFTLLVPAIIILVVAADLRKLPTSSTH</sequence>
<keyword evidence="1" id="KW-1133">Transmembrane helix</keyword>
<dbReference type="HOGENOM" id="CLU_092043_0_0_4"/>